<dbReference type="HOGENOM" id="CLU_024934_6_0_1"/>
<keyword evidence="1" id="KW-0805">Transcription regulation</keyword>
<keyword evidence="8" id="KW-1185">Reference proteome</keyword>
<dbReference type="PRINTS" id="PR00755">
    <property type="entry name" value="AFLATOXINBRP"/>
</dbReference>
<feature type="compositionally biased region" description="Low complexity" evidence="5">
    <location>
        <begin position="75"/>
        <end position="88"/>
    </location>
</feature>
<dbReference type="PROSITE" id="PS50048">
    <property type="entry name" value="ZN2_CY6_FUNGAL_2"/>
    <property type="match status" value="1"/>
</dbReference>
<dbReference type="Gene3D" id="4.10.240.10">
    <property type="entry name" value="Zn(2)-C6 fungal-type DNA-binding domain"/>
    <property type="match status" value="1"/>
</dbReference>
<keyword evidence="3" id="KW-0804">Transcription</keyword>
<dbReference type="InterPro" id="IPR052400">
    <property type="entry name" value="Zn2-C6_fungal_TF"/>
</dbReference>
<dbReference type="PANTHER" id="PTHR47657">
    <property type="entry name" value="STEROL REGULATORY ELEMENT-BINDING PROTEIN ECM22"/>
    <property type="match status" value="1"/>
</dbReference>
<organism evidence="7 8">
    <name type="scientific">Exophiala spinifera</name>
    <dbReference type="NCBI Taxonomy" id="91928"/>
    <lineage>
        <taxon>Eukaryota</taxon>
        <taxon>Fungi</taxon>
        <taxon>Dikarya</taxon>
        <taxon>Ascomycota</taxon>
        <taxon>Pezizomycotina</taxon>
        <taxon>Eurotiomycetes</taxon>
        <taxon>Chaetothyriomycetidae</taxon>
        <taxon>Chaetothyriales</taxon>
        <taxon>Herpotrichiellaceae</taxon>
        <taxon>Exophiala</taxon>
    </lineage>
</organism>
<evidence type="ECO:0000256" key="4">
    <source>
        <dbReference type="ARBA" id="ARBA00023242"/>
    </source>
</evidence>
<dbReference type="CDD" id="cd00067">
    <property type="entry name" value="GAL4"/>
    <property type="match status" value="1"/>
</dbReference>
<feature type="domain" description="Zn(2)-C6 fungal-type" evidence="6">
    <location>
        <begin position="13"/>
        <end position="43"/>
    </location>
</feature>
<dbReference type="STRING" id="91928.A0A0D1ZCY5"/>
<dbReference type="OrthoDB" id="3546279at2759"/>
<dbReference type="EMBL" id="KN847499">
    <property type="protein sequence ID" value="KIW10877.1"/>
    <property type="molecule type" value="Genomic_DNA"/>
</dbReference>
<dbReference type="SUPFAM" id="SSF57701">
    <property type="entry name" value="Zn2/Cys6 DNA-binding domain"/>
    <property type="match status" value="1"/>
</dbReference>
<evidence type="ECO:0000256" key="1">
    <source>
        <dbReference type="ARBA" id="ARBA00023015"/>
    </source>
</evidence>
<dbReference type="VEuPathDB" id="FungiDB:PV08_10176"/>
<name>A0A0D1ZCY5_9EURO</name>
<dbReference type="GeneID" id="27337259"/>
<evidence type="ECO:0000259" key="6">
    <source>
        <dbReference type="PROSITE" id="PS50048"/>
    </source>
</evidence>
<evidence type="ECO:0000313" key="7">
    <source>
        <dbReference type="EMBL" id="KIW10877.1"/>
    </source>
</evidence>
<dbReference type="Pfam" id="PF00172">
    <property type="entry name" value="Zn_clus"/>
    <property type="match status" value="1"/>
</dbReference>
<reference evidence="7 8" key="1">
    <citation type="submission" date="2015-01" db="EMBL/GenBank/DDBJ databases">
        <title>The Genome Sequence of Exophiala spinifera CBS89968.</title>
        <authorList>
            <consortium name="The Broad Institute Genomics Platform"/>
            <person name="Cuomo C."/>
            <person name="de Hoog S."/>
            <person name="Gorbushina A."/>
            <person name="Stielow B."/>
            <person name="Teixiera M."/>
            <person name="Abouelleil A."/>
            <person name="Chapman S.B."/>
            <person name="Priest M."/>
            <person name="Young S.K."/>
            <person name="Wortman J."/>
            <person name="Nusbaum C."/>
            <person name="Birren B."/>
        </authorList>
    </citation>
    <scope>NUCLEOTIDE SEQUENCE [LARGE SCALE GENOMIC DNA]</scope>
    <source>
        <strain evidence="7 8">CBS 89968</strain>
    </source>
</reference>
<protein>
    <recommendedName>
        <fullName evidence="6">Zn(2)-C6 fungal-type domain-containing protein</fullName>
    </recommendedName>
</protein>
<dbReference type="GO" id="GO:0003677">
    <property type="term" value="F:DNA binding"/>
    <property type="evidence" value="ECO:0007669"/>
    <property type="project" value="UniProtKB-KW"/>
</dbReference>
<dbReference type="PROSITE" id="PS00463">
    <property type="entry name" value="ZN2_CY6_FUNGAL_1"/>
    <property type="match status" value="1"/>
</dbReference>
<evidence type="ECO:0000313" key="8">
    <source>
        <dbReference type="Proteomes" id="UP000053328"/>
    </source>
</evidence>
<feature type="region of interest" description="Disordered" evidence="5">
    <location>
        <begin position="46"/>
        <end position="88"/>
    </location>
</feature>
<keyword evidence="2" id="KW-0238">DNA-binding</keyword>
<dbReference type="GO" id="GO:0000981">
    <property type="term" value="F:DNA-binding transcription factor activity, RNA polymerase II-specific"/>
    <property type="evidence" value="ECO:0007669"/>
    <property type="project" value="InterPro"/>
</dbReference>
<gene>
    <name evidence="7" type="ORF">PV08_10176</name>
</gene>
<keyword evidence="4" id="KW-0539">Nucleus</keyword>
<feature type="region of interest" description="Disordered" evidence="5">
    <location>
        <begin position="317"/>
        <end position="339"/>
    </location>
</feature>
<dbReference type="AlphaFoldDB" id="A0A0D1ZCY5"/>
<dbReference type="RefSeq" id="XP_016231093.1">
    <property type="nucleotide sequence ID" value="XM_016384491.1"/>
</dbReference>
<sequence>MPPRLAHRKSRTGCRRCKERKVKCTEERPNCAACARHGVECEYLEYSSSPKSASVPRGRRTTAKSPPARCPPEPASSSSASVSARDVSISPPSGFDLPYARNLPGQMPDALRSQIELYLLHRFKSTVSQSFPSSQTRHMKDVFAVHATEVAFDHPYLLNAIFAVTALYLCMGQLQNLHQTHPAQLPKALQYVDFAQIHRTYINMAIAQERDELSSLGPHNADAVGLTSILFSIMSICLLSDAPTAPDAEWFPPIQWMTLSSAIQTVFQEAVPYLDEGAVMNYMRANREPNLYDTDALFDPNNTVPFHSILEFEDPQSHIQSETPSRAADQGDTKKAAKEESEAYQSTLAMIGSIFNAVRAGEPSHYVCMRVMAFGPLVPRSYTALLAQKRPRAMVIMAYLMVFVKYVDSYWWFRGRAEKEILGIRSALPDRWQWALRWPLAVLANPEYAKSDPATYYREHQPEFL</sequence>
<dbReference type="SMART" id="SM00066">
    <property type="entry name" value="GAL4"/>
    <property type="match status" value="1"/>
</dbReference>
<evidence type="ECO:0000256" key="3">
    <source>
        <dbReference type="ARBA" id="ARBA00023163"/>
    </source>
</evidence>
<proteinExistence type="predicted"/>
<dbReference type="InterPro" id="IPR036864">
    <property type="entry name" value="Zn2-C6_fun-type_DNA-bd_sf"/>
</dbReference>
<accession>A0A0D1ZCY5</accession>
<dbReference type="Proteomes" id="UP000053328">
    <property type="component" value="Unassembled WGS sequence"/>
</dbReference>
<feature type="compositionally biased region" description="Basic and acidic residues" evidence="5">
    <location>
        <begin position="329"/>
        <end position="339"/>
    </location>
</feature>
<dbReference type="PANTHER" id="PTHR47657:SF14">
    <property type="entry name" value="ZN(2)-C6 FUNGAL-TYPE DOMAIN-CONTAINING PROTEIN"/>
    <property type="match status" value="1"/>
</dbReference>
<dbReference type="InterPro" id="IPR001138">
    <property type="entry name" value="Zn2Cys6_DnaBD"/>
</dbReference>
<dbReference type="GO" id="GO:0008270">
    <property type="term" value="F:zinc ion binding"/>
    <property type="evidence" value="ECO:0007669"/>
    <property type="project" value="InterPro"/>
</dbReference>
<evidence type="ECO:0000256" key="5">
    <source>
        <dbReference type="SAM" id="MobiDB-lite"/>
    </source>
</evidence>
<evidence type="ECO:0000256" key="2">
    <source>
        <dbReference type="ARBA" id="ARBA00023125"/>
    </source>
</evidence>